<dbReference type="PANTHER" id="PTHR31876">
    <property type="entry name" value="COV-LIKE PROTEIN 1"/>
    <property type="match status" value="1"/>
</dbReference>
<name>A0A1F4SUR6_UNCSA</name>
<evidence type="ECO:0000313" key="3">
    <source>
        <dbReference type="Proteomes" id="UP000178417"/>
    </source>
</evidence>
<feature type="transmembrane region" description="Helical" evidence="1">
    <location>
        <begin position="48"/>
        <end position="68"/>
    </location>
</feature>
<dbReference type="Pfam" id="PF04367">
    <property type="entry name" value="DUF502"/>
    <property type="match status" value="1"/>
</dbReference>
<feature type="transmembrane region" description="Helical" evidence="1">
    <location>
        <begin position="12"/>
        <end position="33"/>
    </location>
</feature>
<dbReference type="PANTHER" id="PTHR31876:SF26">
    <property type="entry name" value="PROTEIN LIKE COV 2"/>
    <property type="match status" value="1"/>
</dbReference>
<dbReference type="EMBL" id="MEUB01000011">
    <property type="protein sequence ID" value="OGC24181.1"/>
    <property type="molecule type" value="Genomic_DNA"/>
</dbReference>
<comment type="caution">
    <text evidence="2">The sequence shown here is derived from an EMBL/GenBank/DDBJ whole genome shotgun (WGS) entry which is preliminary data.</text>
</comment>
<keyword evidence="1" id="KW-0472">Membrane</keyword>
<organism evidence="2 3">
    <name type="scientific">candidate division WOR-1 bacterium RIFOXYB2_FULL_37_13</name>
    <dbReference type="NCBI Taxonomy" id="1802579"/>
    <lineage>
        <taxon>Bacteria</taxon>
        <taxon>Bacillati</taxon>
        <taxon>Saganbacteria</taxon>
    </lineage>
</organism>
<keyword evidence="1" id="KW-1133">Transmembrane helix</keyword>
<protein>
    <recommendedName>
        <fullName evidence="4">DUF502 domain-containing protein</fullName>
    </recommendedName>
</protein>
<reference evidence="2 3" key="1">
    <citation type="journal article" date="2016" name="Nat. Commun.">
        <title>Thousands of microbial genomes shed light on interconnected biogeochemical processes in an aquifer system.</title>
        <authorList>
            <person name="Anantharaman K."/>
            <person name="Brown C.T."/>
            <person name="Hug L.A."/>
            <person name="Sharon I."/>
            <person name="Castelle C.J."/>
            <person name="Probst A.J."/>
            <person name="Thomas B.C."/>
            <person name="Singh A."/>
            <person name="Wilkins M.J."/>
            <person name="Karaoz U."/>
            <person name="Brodie E.L."/>
            <person name="Williams K.H."/>
            <person name="Hubbard S.S."/>
            <person name="Banfield J.F."/>
        </authorList>
    </citation>
    <scope>NUCLEOTIDE SEQUENCE [LARGE SCALE GENOMIC DNA]</scope>
</reference>
<keyword evidence="1" id="KW-0812">Transmembrane</keyword>
<gene>
    <name evidence="2" type="ORF">A2310_06515</name>
</gene>
<evidence type="ECO:0000313" key="2">
    <source>
        <dbReference type="EMBL" id="OGC24181.1"/>
    </source>
</evidence>
<proteinExistence type="predicted"/>
<accession>A0A1F4SUR6</accession>
<evidence type="ECO:0000256" key="1">
    <source>
        <dbReference type="SAM" id="Phobius"/>
    </source>
</evidence>
<sequence length="208" mass="23320">MWTKISNYFLRGLITLLPLLVTIWLLWFMFNFLDGILGNIITAFAGRYYPGLGLIVTILLIFITGYFATHVFGAKIFQLGEQIICRVPIVKSIYSSAKQINDVLFIHKGESEFRRTCLLEYPRKGLYTMGFVTSDAAHEIEQKTKNKLINIFVPNTPTPATGFLVMAPAQEVILLEMRTDAAFKYIVSGGVLKPEEVKASGSASEELV</sequence>
<dbReference type="InterPro" id="IPR007462">
    <property type="entry name" value="COV1-like"/>
</dbReference>
<evidence type="ECO:0008006" key="4">
    <source>
        <dbReference type="Google" id="ProtNLM"/>
    </source>
</evidence>
<dbReference type="Proteomes" id="UP000178417">
    <property type="component" value="Unassembled WGS sequence"/>
</dbReference>
<dbReference type="AlphaFoldDB" id="A0A1F4SUR6"/>